<keyword evidence="4" id="KW-0235">DNA replication</keyword>
<dbReference type="GO" id="GO:0006261">
    <property type="term" value="P:DNA-templated DNA replication"/>
    <property type="evidence" value="ECO:0007669"/>
    <property type="project" value="TreeGrafter"/>
</dbReference>
<evidence type="ECO:0000256" key="5">
    <source>
        <dbReference type="ARBA" id="ARBA00022932"/>
    </source>
</evidence>
<gene>
    <name evidence="8" type="ORF">GGQ83_001006</name>
</gene>
<comment type="similarity">
    <text evidence="6">Belongs to the DNA polymerase HolA subunit family.</text>
</comment>
<comment type="caution">
    <text evidence="8">The sequence shown here is derived from an EMBL/GenBank/DDBJ whole genome shotgun (WGS) entry which is preliminary data.</text>
</comment>
<protein>
    <recommendedName>
        <fullName evidence="1">DNA-directed DNA polymerase</fullName>
        <ecNumber evidence="1">2.7.7.7</ecNumber>
    </recommendedName>
</protein>
<dbReference type="SUPFAM" id="SSF52540">
    <property type="entry name" value="P-loop containing nucleoside triphosphate hydrolases"/>
    <property type="match status" value="1"/>
</dbReference>
<keyword evidence="9" id="KW-1185">Reference proteome</keyword>
<dbReference type="Proteomes" id="UP000553193">
    <property type="component" value="Unassembled WGS sequence"/>
</dbReference>
<keyword evidence="5" id="KW-0239">DNA-directed DNA polymerase</keyword>
<dbReference type="PANTHER" id="PTHR34388:SF1">
    <property type="entry name" value="DNA POLYMERASE III SUBUNIT DELTA"/>
    <property type="match status" value="1"/>
</dbReference>
<proteinExistence type="inferred from homology"/>
<keyword evidence="2 8" id="KW-0808">Transferase</keyword>
<comment type="catalytic activity">
    <reaction evidence="7">
        <text>DNA(n) + a 2'-deoxyribonucleoside 5'-triphosphate = DNA(n+1) + diphosphate</text>
        <dbReference type="Rhea" id="RHEA:22508"/>
        <dbReference type="Rhea" id="RHEA-COMP:17339"/>
        <dbReference type="Rhea" id="RHEA-COMP:17340"/>
        <dbReference type="ChEBI" id="CHEBI:33019"/>
        <dbReference type="ChEBI" id="CHEBI:61560"/>
        <dbReference type="ChEBI" id="CHEBI:173112"/>
        <dbReference type="EC" id="2.7.7.7"/>
    </reaction>
</comment>
<dbReference type="InterPro" id="IPR005790">
    <property type="entry name" value="DNA_polIII_delta"/>
</dbReference>
<dbReference type="EC" id="2.7.7.7" evidence="1"/>
<dbReference type="SUPFAM" id="SSF48019">
    <property type="entry name" value="post-AAA+ oligomerization domain-like"/>
    <property type="match status" value="1"/>
</dbReference>
<dbReference type="GO" id="GO:0003887">
    <property type="term" value="F:DNA-directed DNA polymerase activity"/>
    <property type="evidence" value="ECO:0007669"/>
    <property type="project" value="UniProtKB-KW"/>
</dbReference>
<keyword evidence="3 8" id="KW-0548">Nucleotidyltransferase</keyword>
<dbReference type="Gene3D" id="1.20.272.10">
    <property type="match status" value="1"/>
</dbReference>
<evidence type="ECO:0000256" key="2">
    <source>
        <dbReference type="ARBA" id="ARBA00022679"/>
    </source>
</evidence>
<accession>A0A840ABD3</accession>
<reference evidence="8 9" key="1">
    <citation type="submission" date="2020-08" db="EMBL/GenBank/DDBJ databases">
        <title>Genomic Encyclopedia of Type Strains, Phase IV (KMG-IV): sequencing the most valuable type-strain genomes for metagenomic binning, comparative biology and taxonomic classification.</title>
        <authorList>
            <person name="Goeker M."/>
        </authorList>
    </citation>
    <scope>NUCLEOTIDE SEQUENCE [LARGE SCALE GENOMIC DNA]</scope>
    <source>
        <strain evidence="8 9">DSM 19979</strain>
    </source>
</reference>
<evidence type="ECO:0000256" key="7">
    <source>
        <dbReference type="ARBA" id="ARBA00049244"/>
    </source>
</evidence>
<evidence type="ECO:0000256" key="4">
    <source>
        <dbReference type="ARBA" id="ARBA00022705"/>
    </source>
</evidence>
<dbReference type="RefSeq" id="WP_184382514.1">
    <property type="nucleotide sequence ID" value="NZ_JACIDJ010000001.1"/>
</dbReference>
<dbReference type="GO" id="GO:0003677">
    <property type="term" value="F:DNA binding"/>
    <property type="evidence" value="ECO:0007669"/>
    <property type="project" value="InterPro"/>
</dbReference>
<sequence length="334" mass="34927">MAAKLDARKLPAFLAAPPADCRVVLLVGDDAGLISERAANLIAAASGGDALCVTEAGREALKDAAFLANTAASTPLMGGRPAIRVRDAKDGWAEAARLALAGPGPGLVVMEGLGLPGRSKLRALVAADARGQVIECYAERGRDLAASIARILNELEARTEPAALDWLAERGGEDRLALRRNLEVLALHATPGQPITLEDAMEVLGEGSALDLDEALLAATEGNVAAADRAIANAFAEGANPVQVLRAALRHVQRLHQAALAVQGGASPDEALGALRPPVFWRNKPAMERALRRWPAARLEALGAALLRAERQSKTTGLPDEVIARQVVLGMARR</sequence>
<dbReference type="NCBIfam" id="TIGR01128">
    <property type="entry name" value="holA"/>
    <property type="match status" value="1"/>
</dbReference>
<dbReference type="AlphaFoldDB" id="A0A840ABD3"/>
<dbReference type="Gene3D" id="1.10.8.60">
    <property type="match status" value="1"/>
</dbReference>
<name>A0A840ABD3_9PROT</name>
<evidence type="ECO:0000256" key="6">
    <source>
        <dbReference type="ARBA" id="ARBA00034754"/>
    </source>
</evidence>
<evidence type="ECO:0000256" key="3">
    <source>
        <dbReference type="ARBA" id="ARBA00022695"/>
    </source>
</evidence>
<dbReference type="InterPro" id="IPR027417">
    <property type="entry name" value="P-loop_NTPase"/>
</dbReference>
<evidence type="ECO:0000256" key="1">
    <source>
        <dbReference type="ARBA" id="ARBA00012417"/>
    </source>
</evidence>
<dbReference type="GO" id="GO:0009360">
    <property type="term" value="C:DNA polymerase III complex"/>
    <property type="evidence" value="ECO:0007669"/>
    <property type="project" value="TreeGrafter"/>
</dbReference>
<evidence type="ECO:0000313" key="8">
    <source>
        <dbReference type="EMBL" id="MBB3897580.1"/>
    </source>
</evidence>
<organism evidence="8 9">
    <name type="scientific">Roseococcus suduntuyensis</name>
    <dbReference type="NCBI Taxonomy" id="455361"/>
    <lineage>
        <taxon>Bacteria</taxon>
        <taxon>Pseudomonadati</taxon>
        <taxon>Pseudomonadota</taxon>
        <taxon>Alphaproteobacteria</taxon>
        <taxon>Acetobacterales</taxon>
        <taxon>Roseomonadaceae</taxon>
        <taxon>Roseococcus</taxon>
    </lineage>
</organism>
<dbReference type="EMBL" id="JACIDJ010000001">
    <property type="protein sequence ID" value="MBB3897580.1"/>
    <property type="molecule type" value="Genomic_DNA"/>
</dbReference>
<dbReference type="PANTHER" id="PTHR34388">
    <property type="entry name" value="DNA POLYMERASE III SUBUNIT DELTA"/>
    <property type="match status" value="1"/>
</dbReference>
<dbReference type="InterPro" id="IPR008921">
    <property type="entry name" value="DNA_pol3_clamp-load_cplx_C"/>
</dbReference>
<evidence type="ECO:0000313" key="9">
    <source>
        <dbReference type="Proteomes" id="UP000553193"/>
    </source>
</evidence>